<dbReference type="Proteomes" id="UP000323317">
    <property type="component" value="Unassembled WGS sequence"/>
</dbReference>
<protein>
    <submittedName>
        <fullName evidence="3">Uncharacterized protein</fullName>
    </submittedName>
</protein>
<evidence type="ECO:0000313" key="4">
    <source>
        <dbReference type="Proteomes" id="UP000322267"/>
    </source>
</evidence>
<dbReference type="Proteomes" id="UP000322267">
    <property type="component" value="Unassembled WGS sequence"/>
</dbReference>
<reference evidence="4 5" key="1">
    <citation type="submission" date="2019-08" db="EMBL/GenBank/DDBJ databases">
        <title>Bacillus genomes from the desert of Cuatro Cienegas, Coahuila.</title>
        <authorList>
            <person name="Olmedo-Alvarez G."/>
        </authorList>
    </citation>
    <scope>NUCLEOTIDE SEQUENCE [LARGE SCALE GENOMIC DNA]</scope>
    <source>
        <strain evidence="3 4">CH34_1T</strain>
        <strain evidence="2 5">CH40_1T</strain>
    </source>
</reference>
<evidence type="ECO:0000313" key="5">
    <source>
        <dbReference type="Proteomes" id="UP000323317"/>
    </source>
</evidence>
<name>A0A5D4NMD7_9BACI</name>
<organism evidence="3 4">
    <name type="scientific">Rossellomorea vietnamensis</name>
    <dbReference type="NCBI Taxonomy" id="218284"/>
    <lineage>
        <taxon>Bacteria</taxon>
        <taxon>Bacillati</taxon>
        <taxon>Bacillota</taxon>
        <taxon>Bacilli</taxon>
        <taxon>Bacillales</taxon>
        <taxon>Bacillaceae</taxon>
        <taxon>Rossellomorea</taxon>
    </lineage>
</organism>
<keyword evidence="1" id="KW-0472">Membrane</keyword>
<evidence type="ECO:0000313" key="2">
    <source>
        <dbReference type="EMBL" id="TYR75714.1"/>
    </source>
</evidence>
<feature type="transmembrane region" description="Helical" evidence="1">
    <location>
        <begin position="6"/>
        <end position="26"/>
    </location>
</feature>
<dbReference type="AlphaFoldDB" id="A0A5D4NMD7"/>
<dbReference type="EMBL" id="VTEI01000013">
    <property type="protein sequence ID" value="TYS14536.1"/>
    <property type="molecule type" value="Genomic_DNA"/>
</dbReference>
<dbReference type="EMBL" id="VTEH01000005">
    <property type="protein sequence ID" value="TYR75714.1"/>
    <property type="molecule type" value="Genomic_DNA"/>
</dbReference>
<dbReference type="RefSeq" id="WP_148941623.1">
    <property type="nucleotide sequence ID" value="NZ_JBNIKK010000001.1"/>
</dbReference>
<dbReference type="OrthoDB" id="9919557at2"/>
<keyword evidence="1" id="KW-1133">Transmembrane helix</keyword>
<comment type="caution">
    <text evidence="3">The sequence shown here is derived from an EMBL/GenBank/DDBJ whole genome shotgun (WGS) entry which is preliminary data.</text>
</comment>
<gene>
    <name evidence="3" type="ORF">FZC78_18840</name>
    <name evidence="2" type="ORF">FZC79_08790</name>
</gene>
<proteinExistence type="predicted"/>
<evidence type="ECO:0000256" key="1">
    <source>
        <dbReference type="SAM" id="Phobius"/>
    </source>
</evidence>
<accession>A0A5D4NMD7</accession>
<sequence>MSMWIWIAVGVLVLLAVLEEVIYYVLNKQLGLERESKIKKLARFWHRGTAVFKRKKEHNSQSA</sequence>
<keyword evidence="1" id="KW-0812">Transmembrane</keyword>
<evidence type="ECO:0000313" key="3">
    <source>
        <dbReference type="EMBL" id="TYS14536.1"/>
    </source>
</evidence>